<evidence type="ECO:0000313" key="2">
    <source>
        <dbReference type="EMBL" id="GGG15941.1"/>
    </source>
</evidence>
<keyword evidence="1" id="KW-0472">Membrane</keyword>
<dbReference type="EMBL" id="BMCU01000003">
    <property type="protein sequence ID" value="GGG15941.1"/>
    <property type="molecule type" value="Genomic_DNA"/>
</dbReference>
<organism evidence="2 3">
    <name type="scientific">Rhodococcoides trifolii</name>
    <dbReference type="NCBI Taxonomy" id="908250"/>
    <lineage>
        <taxon>Bacteria</taxon>
        <taxon>Bacillati</taxon>
        <taxon>Actinomycetota</taxon>
        <taxon>Actinomycetes</taxon>
        <taxon>Mycobacteriales</taxon>
        <taxon>Nocardiaceae</taxon>
        <taxon>Rhodococcoides</taxon>
    </lineage>
</organism>
<reference evidence="2" key="2">
    <citation type="submission" date="2020-09" db="EMBL/GenBank/DDBJ databases">
        <authorList>
            <person name="Sun Q."/>
            <person name="Sedlacek I."/>
        </authorList>
    </citation>
    <scope>NUCLEOTIDE SEQUENCE</scope>
    <source>
        <strain evidence="2">CCM 7905</strain>
    </source>
</reference>
<accession>A0A917FZY2</accession>
<dbReference type="RefSeq" id="WP_188545870.1">
    <property type="nucleotide sequence ID" value="NZ_BMCU01000003.1"/>
</dbReference>
<evidence type="ECO:0000313" key="3">
    <source>
        <dbReference type="Proteomes" id="UP000654257"/>
    </source>
</evidence>
<dbReference type="Proteomes" id="UP000654257">
    <property type="component" value="Unassembled WGS sequence"/>
</dbReference>
<comment type="caution">
    <text evidence="2">The sequence shown here is derived from an EMBL/GenBank/DDBJ whole genome shotgun (WGS) entry which is preliminary data.</text>
</comment>
<name>A0A917FZY2_9NOCA</name>
<dbReference type="AlphaFoldDB" id="A0A917FZY2"/>
<feature type="transmembrane region" description="Helical" evidence="1">
    <location>
        <begin position="104"/>
        <end position="126"/>
    </location>
</feature>
<sequence>MILYSELPAGRTRQVASDLLMLVWTVVWIRIGAALDNTVMGLAAPGREIADAGTSLENNLRAAGDKVSNIPLVGDDVRSPFDRAGGAGAALRGAGEAQANAVDLLATFLGVTIAAIPIVLLLGLWLPRRVRFVRRATAARRLVRSDAGMDLFAFRALTRRPMAQLLRVHDDPAGAWRDGDPAAVRTLAELELAATGLKLPRAW</sequence>
<keyword evidence="3" id="KW-1185">Reference proteome</keyword>
<reference evidence="2" key="1">
    <citation type="journal article" date="2014" name="Int. J. Syst. Evol. Microbiol.">
        <title>Complete genome sequence of Corynebacterium casei LMG S-19264T (=DSM 44701T), isolated from a smear-ripened cheese.</title>
        <authorList>
            <consortium name="US DOE Joint Genome Institute (JGI-PGF)"/>
            <person name="Walter F."/>
            <person name="Albersmeier A."/>
            <person name="Kalinowski J."/>
            <person name="Ruckert C."/>
        </authorList>
    </citation>
    <scope>NUCLEOTIDE SEQUENCE</scope>
    <source>
        <strain evidence="2">CCM 7905</strain>
    </source>
</reference>
<keyword evidence="1" id="KW-0812">Transmembrane</keyword>
<evidence type="ECO:0008006" key="4">
    <source>
        <dbReference type="Google" id="ProtNLM"/>
    </source>
</evidence>
<protein>
    <recommendedName>
        <fullName evidence="4">Transmembrane protein</fullName>
    </recommendedName>
</protein>
<keyword evidence="1" id="KW-1133">Transmembrane helix</keyword>
<proteinExistence type="predicted"/>
<gene>
    <name evidence="2" type="ORF">GCM10007304_32530</name>
</gene>
<feature type="transmembrane region" description="Helical" evidence="1">
    <location>
        <begin position="15"/>
        <end position="35"/>
    </location>
</feature>
<evidence type="ECO:0000256" key="1">
    <source>
        <dbReference type="SAM" id="Phobius"/>
    </source>
</evidence>